<dbReference type="EMBL" id="FTOJ01000006">
    <property type="protein sequence ID" value="SIS91326.1"/>
    <property type="molecule type" value="Genomic_DNA"/>
</dbReference>
<evidence type="ECO:0000313" key="2">
    <source>
        <dbReference type="Proteomes" id="UP000186246"/>
    </source>
</evidence>
<accession>A0A1N7MYY5</accession>
<protein>
    <submittedName>
        <fullName evidence="1">Uncharacterized protein</fullName>
    </submittedName>
</protein>
<organism evidence="1 2">
    <name type="scientific">Chryseobacterium piscicola</name>
    <dbReference type="NCBI Taxonomy" id="551459"/>
    <lineage>
        <taxon>Bacteria</taxon>
        <taxon>Pseudomonadati</taxon>
        <taxon>Bacteroidota</taxon>
        <taxon>Flavobacteriia</taxon>
        <taxon>Flavobacteriales</taxon>
        <taxon>Weeksellaceae</taxon>
        <taxon>Chryseobacterium group</taxon>
        <taxon>Chryseobacterium</taxon>
    </lineage>
</organism>
<reference evidence="2" key="1">
    <citation type="submission" date="2017-01" db="EMBL/GenBank/DDBJ databases">
        <authorList>
            <person name="Varghese N."/>
            <person name="Submissions S."/>
        </authorList>
    </citation>
    <scope>NUCLEOTIDE SEQUENCE [LARGE SCALE GENOMIC DNA]</scope>
    <source>
        <strain evidence="2">DSM 21068</strain>
    </source>
</reference>
<name>A0A1N7MYY5_9FLAO</name>
<gene>
    <name evidence="1" type="ORF">SAMN05421796_10648</name>
</gene>
<proteinExistence type="predicted"/>
<dbReference type="Proteomes" id="UP000186246">
    <property type="component" value="Unassembled WGS sequence"/>
</dbReference>
<evidence type="ECO:0000313" key="1">
    <source>
        <dbReference type="EMBL" id="SIS91326.1"/>
    </source>
</evidence>
<sequence length="30" mass="3639">MIHFFLKYVEIHEALNLSIDMNKLEFDTNL</sequence>
<dbReference type="AlphaFoldDB" id="A0A1N7MYY5"/>